<keyword evidence="3" id="KW-1185">Reference proteome</keyword>
<sequence>MQNTAIVNYHIKSHEVQAFQFDVDGKIGTLIEPELIPTEVTVQDMREGNIHLNVAKDGVTFKRSPSQIDDFESTRSWQSTYDQELESLLKTSLGAQEVIVFDHTVRIDDSNATRRPARNVHNDYSQDGAEQRLIDIVGEEKARIFSEGHYAFINVWRPVEHVIRTAPLGFIHPDSMRETDWMNIELVYPNRHGQILGVAANPEHRWFYLSEMTPEEVAIFNIYDNEGLPHVGHSALDMDSGKTSTKPRKSIESRTLVRY</sequence>
<evidence type="ECO:0000313" key="2">
    <source>
        <dbReference type="EMBL" id="CZF77339.1"/>
    </source>
</evidence>
<dbReference type="GO" id="GO:0016491">
    <property type="term" value="F:oxidoreductase activity"/>
    <property type="evidence" value="ECO:0007669"/>
    <property type="project" value="InterPro"/>
</dbReference>
<dbReference type="AlphaFoldDB" id="A0A128ERY1"/>
<dbReference type="InterPro" id="IPR044053">
    <property type="entry name" value="AsaB-like"/>
</dbReference>
<protein>
    <recommendedName>
        <fullName evidence="4">Methyltransferase</fullName>
    </recommendedName>
</protein>
<evidence type="ECO:0000256" key="1">
    <source>
        <dbReference type="SAM" id="MobiDB-lite"/>
    </source>
</evidence>
<dbReference type="OrthoDB" id="7052511at2"/>
<reference evidence="3" key="1">
    <citation type="submission" date="2016-02" db="EMBL/GenBank/DDBJ databases">
        <authorList>
            <person name="Rodrigo-Torres Lidia"/>
            <person name="Arahal R.David."/>
        </authorList>
    </citation>
    <scope>NUCLEOTIDE SEQUENCE [LARGE SCALE GENOMIC DNA]</scope>
    <source>
        <strain evidence="3">CECT 9029</strain>
    </source>
</reference>
<dbReference type="NCBIfam" id="NF041278">
    <property type="entry name" value="CmcJ_NvfI_EfuI"/>
    <property type="match status" value="1"/>
</dbReference>
<dbReference type="EMBL" id="FIZX01000001">
    <property type="protein sequence ID" value="CZF77339.1"/>
    <property type="molecule type" value="Genomic_DNA"/>
</dbReference>
<dbReference type="STRING" id="1796497.GCE9029_00146"/>
<dbReference type="PANTHER" id="PTHR34598">
    <property type="entry name" value="BLL6449 PROTEIN"/>
    <property type="match status" value="1"/>
</dbReference>
<feature type="region of interest" description="Disordered" evidence="1">
    <location>
        <begin position="234"/>
        <end position="259"/>
    </location>
</feature>
<gene>
    <name evidence="2" type="ORF">GCE9029_00146</name>
</gene>
<evidence type="ECO:0000313" key="3">
    <source>
        <dbReference type="Proteomes" id="UP000071641"/>
    </source>
</evidence>
<organism evidence="2 3">
    <name type="scientific">Grimontia celer</name>
    <dbReference type="NCBI Taxonomy" id="1796497"/>
    <lineage>
        <taxon>Bacteria</taxon>
        <taxon>Pseudomonadati</taxon>
        <taxon>Pseudomonadota</taxon>
        <taxon>Gammaproteobacteria</taxon>
        <taxon>Vibrionales</taxon>
        <taxon>Vibrionaceae</taxon>
        <taxon>Grimontia</taxon>
    </lineage>
</organism>
<evidence type="ECO:0008006" key="4">
    <source>
        <dbReference type="Google" id="ProtNLM"/>
    </source>
</evidence>
<proteinExistence type="predicted"/>
<dbReference type="PANTHER" id="PTHR34598:SF3">
    <property type="entry name" value="OXIDOREDUCTASE AN1597"/>
    <property type="match status" value="1"/>
</dbReference>
<accession>A0A128ERY1</accession>
<dbReference type="Proteomes" id="UP000071641">
    <property type="component" value="Unassembled WGS sequence"/>
</dbReference>
<dbReference type="RefSeq" id="WP_062660614.1">
    <property type="nucleotide sequence ID" value="NZ_FIZX01000001.1"/>
</dbReference>
<name>A0A128ERY1_9GAMM</name>